<dbReference type="PANTHER" id="PTHR10357">
    <property type="entry name" value="ALPHA-AMYLASE FAMILY MEMBER"/>
    <property type="match status" value="1"/>
</dbReference>
<dbReference type="Proteomes" id="UP000325957">
    <property type="component" value="Unassembled WGS sequence"/>
</dbReference>
<dbReference type="SMART" id="SM00642">
    <property type="entry name" value="Aamy"/>
    <property type="match status" value="1"/>
</dbReference>
<feature type="domain" description="Glycosyl hydrolase family 13 catalytic" evidence="2">
    <location>
        <begin position="143"/>
        <end position="560"/>
    </location>
</feature>
<evidence type="ECO:0000313" key="3">
    <source>
        <dbReference type="EMBL" id="KAA9393303.1"/>
    </source>
</evidence>
<dbReference type="RefSeq" id="WP_158034740.1">
    <property type="nucleotide sequence ID" value="NZ_ML708626.1"/>
</dbReference>
<organism evidence="3 4">
    <name type="scientific">Kocuria coralli</name>
    <dbReference type="NCBI Taxonomy" id="1461025"/>
    <lineage>
        <taxon>Bacteria</taxon>
        <taxon>Bacillati</taxon>
        <taxon>Actinomycetota</taxon>
        <taxon>Actinomycetes</taxon>
        <taxon>Micrococcales</taxon>
        <taxon>Micrococcaceae</taxon>
        <taxon>Kocuria</taxon>
    </lineage>
</organism>
<dbReference type="OrthoDB" id="4876081at2"/>
<dbReference type="Gene3D" id="3.90.400.10">
    <property type="entry name" value="Oligo-1,6-glucosidase, Domain 2"/>
    <property type="match status" value="1"/>
</dbReference>
<dbReference type="GO" id="GO:0005975">
    <property type="term" value="P:carbohydrate metabolic process"/>
    <property type="evidence" value="ECO:0007669"/>
    <property type="project" value="InterPro"/>
</dbReference>
<dbReference type="EMBL" id="SZWF01000022">
    <property type="protein sequence ID" value="KAA9393303.1"/>
    <property type="molecule type" value="Genomic_DNA"/>
</dbReference>
<protein>
    <submittedName>
        <fullName evidence="3">Amylosucrase</fullName>
    </submittedName>
</protein>
<dbReference type="InterPro" id="IPR006047">
    <property type="entry name" value="GH13_cat_dom"/>
</dbReference>
<feature type="region of interest" description="Disordered" evidence="1">
    <location>
        <begin position="1"/>
        <end position="24"/>
    </location>
</feature>
<dbReference type="Gene3D" id="3.20.20.80">
    <property type="entry name" value="Glycosidases"/>
    <property type="match status" value="1"/>
</dbReference>
<dbReference type="InterPro" id="IPR045857">
    <property type="entry name" value="O16G_dom_2"/>
</dbReference>
<accession>A0A5J5KUG9</accession>
<proteinExistence type="predicted"/>
<evidence type="ECO:0000256" key="1">
    <source>
        <dbReference type="SAM" id="MobiDB-lite"/>
    </source>
</evidence>
<dbReference type="Pfam" id="PF00128">
    <property type="entry name" value="Alpha-amylase"/>
    <property type="match status" value="1"/>
</dbReference>
<dbReference type="PANTHER" id="PTHR10357:SF213">
    <property type="entry name" value="ALPHA AMYLASE CATALYTIC REGION"/>
    <property type="match status" value="1"/>
</dbReference>
<dbReference type="InterPro" id="IPR017853">
    <property type="entry name" value="GH"/>
</dbReference>
<comment type="caution">
    <text evidence="3">The sequence shown here is derived from an EMBL/GenBank/DDBJ whole genome shotgun (WGS) entry which is preliminary data.</text>
</comment>
<keyword evidence="4" id="KW-1185">Reference proteome</keyword>
<dbReference type="SUPFAM" id="SSF51011">
    <property type="entry name" value="Glycosyl hydrolase domain"/>
    <property type="match status" value="1"/>
</dbReference>
<gene>
    <name evidence="3" type="ORF">FCK90_13030</name>
</gene>
<dbReference type="Gene3D" id="2.60.40.1180">
    <property type="entry name" value="Golgi alpha-mannosidase II"/>
    <property type="match status" value="1"/>
</dbReference>
<evidence type="ECO:0000259" key="2">
    <source>
        <dbReference type="SMART" id="SM00642"/>
    </source>
</evidence>
<dbReference type="InterPro" id="IPR013780">
    <property type="entry name" value="Glyco_hydro_b"/>
</dbReference>
<sequence length="675" mass="74173">MPSIVTGGTHTAAGAQDQRDQGEAVVEELPRLRDAQDLPAPDATVAELLTVARARLEQVDLSGEAQHDEFLSRLDRYLQPLISTVRELYGERVSAEEMQLVIGDLGSLIAYSWRARPDYFRGVDSDREHHAPWWNSRNAVVAACYADRWAGGFQGVRERIPYLRELGITHLRLLPPFRPADTQDDGGFSVASYREANPKLGTMAELAELGETLQEHGISLMLDVVLSRTAPEHPWARAAVRRNPFFEKFYCVQPAGPTGDATQRPVWAQGPAWERMAPKDPSDRRRVRTSEQAHQWDLDWTNPRVFLGMAGEMLHVAGLGAQVLRVGSPWQLWRGAVGCSDVYTSGSRVLSALGNLLQIVAPSVVLESSDPAEMRTPGGGAQVAEGLDRAALIWSSIATRDATMLALDLRDRGGPAEGKGYLQPVRNHDALQWTFSDDVVLAAGLNPDAHRRFLGEFYSGRYEGSFAANPVTPSRSGRAGVGVCGTAASLAGVRHEPGPGADRVLLAHAVAFSLCGVPELWLGDELGVLDDPLWSLESGHESDPRWANRTRIEQDAIAARHDLFSVAGRLYGAIRRMLQIRSSAPEFDGQDVIDFDTRNEPVLGYQRPGQDGSVVLCLANFSDWTQYVTGETLSGFQSHATSLQDDSRMDLRHGVLLEAHGWAWIRCIPRRPIRG</sequence>
<evidence type="ECO:0000313" key="4">
    <source>
        <dbReference type="Proteomes" id="UP000325957"/>
    </source>
</evidence>
<name>A0A5J5KUG9_9MICC</name>
<dbReference type="AlphaFoldDB" id="A0A5J5KUG9"/>
<dbReference type="SUPFAM" id="SSF51445">
    <property type="entry name" value="(Trans)glycosidases"/>
    <property type="match status" value="1"/>
</dbReference>
<reference evidence="3 4" key="1">
    <citation type="submission" date="2019-05" db="EMBL/GenBank/DDBJ databases">
        <title>Kocuria coralli sp. nov., a novel actinobacterium isolated from coral reef seawater.</title>
        <authorList>
            <person name="Li J."/>
        </authorList>
    </citation>
    <scope>NUCLEOTIDE SEQUENCE [LARGE SCALE GENOMIC DNA]</scope>
    <source>
        <strain evidence="3 4">SCSIO 13007</strain>
    </source>
</reference>
<dbReference type="Gene3D" id="1.10.1740.10">
    <property type="match status" value="1"/>
</dbReference>